<sequence length="323" mass="36288">AKAKKKTIVLEKNTQIGYPVRTTGGTWIRDMHDIGIPENLYHIVSKCKFVSPNKEVLISYPKEEACVLDVTKTYKFLANKAIAAGAQINLNIKVLNPIIKNSYIKGVKVRVNKKNISLYSKILIDASGSAAVIAKKAGLENKLKRYGVGAEYELYTPDFNLDETIIILDNEIAPSGYGWIVPCDNKKLRVGIAVIYPDSKVHPKLYLDKLIEGYYKFKHIFKDSKKLEYHNGTIPSAGLIKGFVNNGLMVVGDAAGQSSPLIGEGIRYVIYAGQLAGKVAIEAINKSNYSKKFLYKYEKAWRNKFERNHKIALKINRKNCFFY</sequence>
<dbReference type="Gene3D" id="3.50.50.60">
    <property type="entry name" value="FAD/NAD(P)-binding domain"/>
    <property type="match status" value="1"/>
</dbReference>
<dbReference type="InterPro" id="IPR036188">
    <property type="entry name" value="FAD/NAD-bd_sf"/>
</dbReference>
<evidence type="ECO:0000259" key="7">
    <source>
        <dbReference type="Pfam" id="PF22578"/>
    </source>
</evidence>
<evidence type="ECO:0000313" key="8">
    <source>
        <dbReference type="EMBL" id="GAG89784.1"/>
    </source>
</evidence>
<feature type="non-terminal residue" evidence="8">
    <location>
        <position position="1"/>
    </location>
</feature>
<evidence type="ECO:0000256" key="4">
    <source>
        <dbReference type="ARBA" id="ARBA00023098"/>
    </source>
</evidence>
<keyword evidence="5" id="KW-0594">Phospholipid biosynthesis</keyword>
<reference evidence="8" key="1">
    <citation type="journal article" date="2014" name="Front. Microbiol.">
        <title>High frequency of phylogenetically diverse reductive dehalogenase-homologous genes in deep subseafloor sedimentary metagenomes.</title>
        <authorList>
            <person name="Kawai M."/>
            <person name="Futagami T."/>
            <person name="Toyoda A."/>
            <person name="Takaki Y."/>
            <person name="Nishi S."/>
            <person name="Hori S."/>
            <person name="Arai W."/>
            <person name="Tsubouchi T."/>
            <person name="Morono Y."/>
            <person name="Uchiyama I."/>
            <person name="Ito T."/>
            <person name="Fujiyama A."/>
            <person name="Inagaki F."/>
            <person name="Takami H."/>
        </authorList>
    </citation>
    <scope>NUCLEOTIDE SEQUENCE</scope>
    <source>
        <strain evidence="8">Expedition CK06-06</strain>
    </source>
</reference>
<feature type="domain" description="Digeranylgeranylglycerophospholipid reductase catalytic" evidence="7">
    <location>
        <begin position="149"/>
        <end position="216"/>
    </location>
</feature>
<dbReference type="SUPFAM" id="SSF51905">
    <property type="entry name" value="FAD/NAD(P)-binding domain"/>
    <property type="match status" value="1"/>
</dbReference>
<dbReference type="InterPro" id="IPR054715">
    <property type="entry name" value="GGR_cat"/>
</dbReference>
<evidence type="ECO:0000256" key="5">
    <source>
        <dbReference type="ARBA" id="ARBA00023209"/>
    </source>
</evidence>
<comment type="caution">
    <text evidence="8">The sequence shown here is derived from an EMBL/GenBank/DDBJ whole genome shotgun (WGS) entry which is preliminary data.</text>
</comment>
<organism evidence="8">
    <name type="scientific">marine sediment metagenome</name>
    <dbReference type="NCBI Taxonomy" id="412755"/>
    <lineage>
        <taxon>unclassified sequences</taxon>
        <taxon>metagenomes</taxon>
        <taxon>ecological metagenomes</taxon>
    </lineage>
</organism>
<dbReference type="EMBL" id="BART01010641">
    <property type="protein sequence ID" value="GAG89784.1"/>
    <property type="molecule type" value="Genomic_DNA"/>
</dbReference>
<dbReference type="InterPro" id="IPR050407">
    <property type="entry name" value="Geranylgeranyl_reductase"/>
</dbReference>
<evidence type="ECO:0000256" key="3">
    <source>
        <dbReference type="ARBA" id="ARBA00023002"/>
    </source>
</evidence>
<keyword evidence="4" id="KW-0443">Lipid metabolism</keyword>
<dbReference type="PANTHER" id="PTHR42685:SF18">
    <property type="entry name" value="DIGERANYLGERANYLGLYCEROPHOSPHOLIPID REDUCTASE"/>
    <property type="match status" value="1"/>
</dbReference>
<accession>X1B1Z0</accession>
<evidence type="ECO:0000256" key="1">
    <source>
        <dbReference type="ARBA" id="ARBA00022516"/>
    </source>
</evidence>
<gene>
    <name evidence="8" type="ORF">S01H4_23044</name>
</gene>
<name>X1B1Z0_9ZZZZ</name>
<feature type="non-terminal residue" evidence="8">
    <location>
        <position position="323"/>
    </location>
</feature>
<keyword evidence="6" id="KW-1208">Phospholipid metabolism</keyword>
<keyword evidence="3" id="KW-0560">Oxidoreductase</keyword>
<keyword evidence="2" id="KW-0285">Flavoprotein</keyword>
<protein>
    <recommendedName>
        <fullName evidence="7">Digeranylgeranylglycerophospholipid reductase catalytic domain-containing protein</fullName>
    </recommendedName>
</protein>
<dbReference type="Pfam" id="PF22578">
    <property type="entry name" value="GGR_cat"/>
    <property type="match status" value="1"/>
</dbReference>
<evidence type="ECO:0000256" key="2">
    <source>
        <dbReference type="ARBA" id="ARBA00022630"/>
    </source>
</evidence>
<dbReference type="GO" id="GO:0008654">
    <property type="term" value="P:phospholipid biosynthetic process"/>
    <property type="evidence" value="ECO:0007669"/>
    <property type="project" value="UniProtKB-KW"/>
</dbReference>
<evidence type="ECO:0000256" key="6">
    <source>
        <dbReference type="ARBA" id="ARBA00023264"/>
    </source>
</evidence>
<dbReference type="PANTHER" id="PTHR42685">
    <property type="entry name" value="GERANYLGERANYL DIPHOSPHATE REDUCTASE"/>
    <property type="match status" value="1"/>
</dbReference>
<keyword evidence="1" id="KW-0444">Lipid biosynthesis</keyword>
<dbReference type="GO" id="GO:0016491">
    <property type="term" value="F:oxidoreductase activity"/>
    <property type="evidence" value="ECO:0007669"/>
    <property type="project" value="UniProtKB-KW"/>
</dbReference>
<proteinExistence type="predicted"/>
<dbReference type="AlphaFoldDB" id="X1B1Z0"/>